<dbReference type="RefSeq" id="WP_067595272.1">
    <property type="nucleotide sequence ID" value="NZ_JABMCZ010000003.1"/>
</dbReference>
<protein>
    <submittedName>
        <fullName evidence="1">Uncharacterized protein</fullName>
    </submittedName>
</protein>
<evidence type="ECO:0000313" key="1">
    <source>
        <dbReference type="EMBL" id="KZM71093.1"/>
    </source>
</evidence>
<evidence type="ECO:0000313" key="2">
    <source>
        <dbReference type="Proteomes" id="UP000076512"/>
    </source>
</evidence>
<keyword evidence="2" id="KW-1185">Reference proteome</keyword>
<reference evidence="1 2" key="1">
    <citation type="submission" date="2016-04" db="EMBL/GenBank/DDBJ databases">
        <authorList>
            <person name="Evans L.H."/>
            <person name="Alamgir A."/>
            <person name="Owens N."/>
            <person name="Weber N.D."/>
            <person name="Virtaneva K."/>
            <person name="Barbian K."/>
            <person name="Babar A."/>
            <person name="Rosenke K."/>
        </authorList>
    </citation>
    <scope>NUCLEOTIDE SEQUENCE [LARGE SCALE GENOMIC DNA]</scope>
    <source>
        <strain evidence="1 2">IFM 0406</strain>
    </source>
</reference>
<name>A0A164K6R1_9NOCA</name>
<gene>
    <name evidence="1" type="ORF">AWN90_42025</name>
</gene>
<sequence length="165" mass="18711">MASDNSEAGRPVTGYRPLTDLQREALRRLYVQGGDGQVWDRLGVTKREMLALERRGLCTVTDTVGLDGWNTGFSNRYTAKRMWYAKITAAGRELAEMQAKADTLAYIDSQLESQALAEFDTDAILCDLRHQTGTYDYRTLPHLDFLRLVGSYNREVKAQRRAQEA</sequence>
<proteinExistence type="predicted"/>
<dbReference type="EMBL" id="LWGR01000013">
    <property type="protein sequence ID" value="KZM71093.1"/>
    <property type="molecule type" value="Genomic_DNA"/>
</dbReference>
<accession>A0A164K6R1</accession>
<dbReference type="STRING" id="455432.AWN90_42025"/>
<dbReference type="AlphaFoldDB" id="A0A164K6R1"/>
<comment type="caution">
    <text evidence="1">The sequence shown here is derived from an EMBL/GenBank/DDBJ whole genome shotgun (WGS) entry which is preliminary data.</text>
</comment>
<dbReference type="Proteomes" id="UP000076512">
    <property type="component" value="Unassembled WGS sequence"/>
</dbReference>
<organism evidence="1 2">
    <name type="scientific">Nocardia terpenica</name>
    <dbReference type="NCBI Taxonomy" id="455432"/>
    <lineage>
        <taxon>Bacteria</taxon>
        <taxon>Bacillati</taxon>
        <taxon>Actinomycetota</taxon>
        <taxon>Actinomycetes</taxon>
        <taxon>Mycobacteriales</taxon>
        <taxon>Nocardiaceae</taxon>
        <taxon>Nocardia</taxon>
    </lineage>
</organism>